<reference evidence="2" key="1">
    <citation type="journal article" date="2017" name="Mycologia">
        <title>Fusarium algeriense, sp. nov., a novel toxigenic crown rot pathogen of durum wheat from Algeria is nested in the Fusarium burgessii species complex.</title>
        <authorList>
            <person name="Laraba I."/>
            <person name="Keddad A."/>
            <person name="Boureghda H."/>
            <person name="Abdallah N."/>
            <person name="Vaughan M.M."/>
            <person name="Proctor R.H."/>
            <person name="Busman M."/>
            <person name="O'Donnell K."/>
        </authorList>
    </citation>
    <scope>NUCLEOTIDE SEQUENCE</scope>
    <source>
        <strain evidence="2">NRRL 25174</strain>
    </source>
</reference>
<comment type="caution">
    <text evidence="2">The sequence shown here is derived from an EMBL/GenBank/DDBJ whole genome shotgun (WGS) entry which is preliminary data.</text>
</comment>
<organism evidence="2 3">
    <name type="scientific">Fusarium beomiforme</name>
    <dbReference type="NCBI Taxonomy" id="44412"/>
    <lineage>
        <taxon>Eukaryota</taxon>
        <taxon>Fungi</taxon>
        <taxon>Dikarya</taxon>
        <taxon>Ascomycota</taxon>
        <taxon>Pezizomycotina</taxon>
        <taxon>Sordariomycetes</taxon>
        <taxon>Hypocreomycetidae</taxon>
        <taxon>Hypocreales</taxon>
        <taxon>Nectriaceae</taxon>
        <taxon>Fusarium</taxon>
        <taxon>Fusarium burgessii species complex</taxon>
    </lineage>
</organism>
<name>A0A9P5E1L8_9HYPO</name>
<dbReference type="OrthoDB" id="3426753at2759"/>
<feature type="signal peptide" evidence="1">
    <location>
        <begin position="1"/>
        <end position="15"/>
    </location>
</feature>
<gene>
    <name evidence="2" type="ORF">FBEOM_882</name>
</gene>
<dbReference type="Proteomes" id="UP000730481">
    <property type="component" value="Unassembled WGS sequence"/>
</dbReference>
<proteinExistence type="predicted"/>
<reference evidence="2" key="2">
    <citation type="submission" date="2020-02" db="EMBL/GenBank/DDBJ databases">
        <title>Identification and distribution of gene clusters putatively required for synthesis of sphingolipid metabolism inhibitors in phylogenetically diverse species of the filamentous fungus Fusarium.</title>
        <authorList>
            <person name="Kim H.-S."/>
            <person name="Busman M."/>
            <person name="Brown D.W."/>
            <person name="Divon H."/>
            <person name="Uhlig S."/>
            <person name="Proctor R.H."/>
        </authorList>
    </citation>
    <scope>NUCLEOTIDE SEQUENCE</scope>
    <source>
        <strain evidence="2">NRRL 25174</strain>
    </source>
</reference>
<dbReference type="AlphaFoldDB" id="A0A9P5E1L8"/>
<dbReference type="EMBL" id="PVQB02000033">
    <property type="protein sequence ID" value="KAF4345176.1"/>
    <property type="molecule type" value="Genomic_DNA"/>
</dbReference>
<accession>A0A9P5E1L8</accession>
<protein>
    <submittedName>
        <fullName evidence="2">Uncharacterized protein</fullName>
    </submittedName>
</protein>
<keyword evidence="1" id="KW-0732">Signal</keyword>
<keyword evidence="3" id="KW-1185">Reference proteome</keyword>
<feature type="chain" id="PRO_5040214677" evidence="1">
    <location>
        <begin position="16"/>
        <end position="192"/>
    </location>
</feature>
<evidence type="ECO:0000256" key="1">
    <source>
        <dbReference type="SAM" id="SignalP"/>
    </source>
</evidence>
<evidence type="ECO:0000313" key="2">
    <source>
        <dbReference type="EMBL" id="KAF4345176.1"/>
    </source>
</evidence>
<sequence length="192" mass="20754">MLLQLLLTLVPACLGLSVDDLSGRTYNDIGEYNNPKLRTFLWLDLAVGRETNVSSPGSLGIMAPNVKGGKATGAFEADILPLGASWEDAVIDELGENSFYKNRYILQTVNNDTIKFEVDVILNYRNNAHHGFGFGKFATDIPALLEINYNSYLVEVTGDFETGKAAGQVFALKSGGRRDGQPIKALLPPGGS</sequence>
<evidence type="ECO:0000313" key="3">
    <source>
        <dbReference type="Proteomes" id="UP000730481"/>
    </source>
</evidence>